<dbReference type="EMBL" id="DWWB01000053">
    <property type="protein sequence ID" value="HJC66945.1"/>
    <property type="molecule type" value="Genomic_DNA"/>
</dbReference>
<dbReference type="SUPFAM" id="SSF51261">
    <property type="entry name" value="Duplicated hybrid motif"/>
    <property type="match status" value="1"/>
</dbReference>
<feature type="transmembrane region" description="Helical" evidence="13">
    <location>
        <begin position="513"/>
        <end position="530"/>
    </location>
</feature>
<feature type="domain" description="PTS EIIB type-1" evidence="15">
    <location>
        <begin position="676"/>
        <end position="752"/>
    </location>
</feature>
<dbReference type="EC" id="2.7.1.-" evidence="17"/>
<dbReference type="CDD" id="cd00212">
    <property type="entry name" value="PTS_IIB_glc"/>
    <property type="match status" value="1"/>
</dbReference>
<evidence type="ECO:0000259" key="14">
    <source>
        <dbReference type="PROSITE" id="PS51093"/>
    </source>
</evidence>
<dbReference type="InterPro" id="IPR036878">
    <property type="entry name" value="Glu_permease_IIB"/>
</dbReference>
<evidence type="ECO:0000256" key="3">
    <source>
        <dbReference type="ARBA" id="ARBA00022475"/>
    </source>
</evidence>
<evidence type="ECO:0000256" key="12">
    <source>
        <dbReference type="SAM" id="MobiDB-lite"/>
    </source>
</evidence>
<dbReference type="Pfam" id="PF00358">
    <property type="entry name" value="PTS_EIIA_1"/>
    <property type="match status" value="1"/>
</dbReference>
<feature type="transmembrane region" description="Helical" evidence="13">
    <location>
        <begin position="289"/>
        <end position="309"/>
    </location>
</feature>
<keyword evidence="3" id="KW-1003">Cell membrane</keyword>
<dbReference type="PROSITE" id="PS01035">
    <property type="entry name" value="PTS_EIIB_TYPE_1_CYS"/>
    <property type="match status" value="1"/>
</dbReference>
<feature type="transmembrane region" description="Helical" evidence="13">
    <location>
        <begin position="261"/>
        <end position="282"/>
    </location>
</feature>
<keyword evidence="5 17" id="KW-0808">Transferase</keyword>
<dbReference type="InterPro" id="IPR011300">
    <property type="entry name" value="PTS_IIBC"/>
</dbReference>
<keyword evidence="9 13" id="KW-1133">Transmembrane helix</keyword>
<dbReference type="SUPFAM" id="SSF55604">
    <property type="entry name" value="Glucose permease domain IIB"/>
    <property type="match status" value="1"/>
</dbReference>
<dbReference type="PANTHER" id="PTHR30009:SF8">
    <property type="entry name" value="PTS SYSTEM, IIBC COMPONENT"/>
    <property type="match status" value="1"/>
</dbReference>
<feature type="domain" description="PTS EIIC type-1" evidence="16">
    <location>
        <begin position="208"/>
        <end position="653"/>
    </location>
</feature>
<dbReference type="GO" id="GO:0009401">
    <property type="term" value="P:phosphoenolpyruvate-dependent sugar phosphotransferase system"/>
    <property type="evidence" value="ECO:0007669"/>
    <property type="project" value="UniProtKB-KW"/>
</dbReference>
<evidence type="ECO:0000259" key="15">
    <source>
        <dbReference type="PROSITE" id="PS51098"/>
    </source>
</evidence>
<dbReference type="PANTHER" id="PTHR30009">
    <property type="entry name" value="CYTOCHROME C-TYPE SYNTHESIS PROTEIN AND PTS TRANSMEMBRANE COMPONENT"/>
    <property type="match status" value="1"/>
</dbReference>
<feature type="transmembrane region" description="Helical" evidence="13">
    <location>
        <begin position="343"/>
        <end position="362"/>
    </location>
</feature>
<dbReference type="GO" id="GO:0008982">
    <property type="term" value="F:protein-N(PI)-phosphohistidine-sugar phosphotransferase activity"/>
    <property type="evidence" value="ECO:0007669"/>
    <property type="project" value="InterPro"/>
</dbReference>
<evidence type="ECO:0000256" key="13">
    <source>
        <dbReference type="SAM" id="Phobius"/>
    </source>
</evidence>
<keyword evidence="8" id="KW-0418">Kinase</keyword>
<evidence type="ECO:0000256" key="8">
    <source>
        <dbReference type="ARBA" id="ARBA00022777"/>
    </source>
</evidence>
<evidence type="ECO:0000313" key="17">
    <source>
        <dbReference type="EMBL" id="HJC66945.1"/>
    </source>
</evidence>
<feature type="domain" description="PTS EIIA type-1" evidence="14">
    <location>
        <begin position="30"/>
        <end position="134"/>
    </location>
</feature>
<dbReference type="AlphaFoldDB" id="A0A9D2PXC2"/>
<dbReference type="PROSITE" id="PS51093">
    <property type="entry name" value="PTS_EIIA_TYPE_1"/>
    <property type="match status" value="1"/>
</dbReference>
<dbReference type="Proteomes" id="UP000823863">
    <property type="component" value="Unassembled WGS sequence"/>
</dbReference>
<dbReference type="Pfam" id="PF02378">
    <property type="entry name" value="PTS_EIIC"/>
    <property type="match status" value="1"/>
</dbReference>
<dbReference type="InterPro" id="IPR050429">
    <property type="entry name" value="PTS_Glucose_EIICBA"/>
</dbReference>
<dbReference type="InterPro" id="IPR003352">
    <property type="entry name" value="PTS_EIIC"/>
</dbReference>
<keyword evidence="2" id="KW-0813">Transport</keyword>
<evidence type="ECO:0000256" key="9">
    <source>
        <dbReference type="ARBA" id="ARBA00022989"/>
    </source>
</evidence>
<dbReference type="GO" id="GO:0016301">
    <property type="term" value="F:kinase activity"/>
    <property type="evidence" value="ECO:0007669"/>
    <property type="project" value="UniProtKB-KW"/>
</dbReference>
<proteinExistence type="predicted"/>
<dbReference type="InterPro" id="IPR018113">
    <property type="entry name" value="PTrfase_EIIB_Cys"/>
</dbReference>
<feature type="active site" description="Phosphocysteine intermediate; for EIIB activity" evidence="11">
    <location>
        <position position="698"/>
    </location>
</feature>
<evidence type="ECO:0000256" key="4">
    <source>
        <dbReference type="ARBA" id="ARBA00022597"/>
    </source>
</evidence>
<dbReference type="InterPro" id="IPR001127">
    <property type="entry name" value="PTS_EIIA_1_perm"/>
</dbReference>
<dbReference type="InterPro" id="IPR001996">
    <property type="entry name" value="PTS_IIB_1"/>
</dbReference>
<name>A0A9D2PXC2_9FIRM</name>
<gene>
    <name evidence="17" type="ORF">H9931_09560</name>
</gene>
<feature type="transmembrane region" description="Helical" evidence="13">
    <location>
        <begin position="220"/>
        <end position="241"/>
    </location>
</feature>
<feature type="compositionally biased region" description="Low complexity" evidence="12">
    <location>
        <begin position="171"/>
        <end position="196"/>
    </location>
</feature>
<feature type="transmembrane region" description="Helical" evidence="13">
    <location>
        <begin position="565"/>
        <end position="591"/>
    </location>
</feature>
<evidence type="ECO:0000256" key="2">
    <source>
        <dbReference type="ARBA" id="ARBA00022448"/>
    </source>
</evidence>
<dbReference type="PROSITE" id="PS51103">
    <property type="entry name" value="PTS_EIIC_TYPE_1"/>
    <property type="match status" value="1"/>
</dbReference>
<evidence type="ECO:0000313" key="18">
    <source>
        <dbReference type="Proteomes" id="UP000823863"/>
    </source>
</evidence>
<dbReference type="NCBIfam" id="TIGR02003">
    <property type="entry name" value="PTS-II-BC-unk1"/>
    <property type="match status" value="1"/>
</dbReference>
<evidence type="ECO:0000256" key="6">
    <source>
        <dbReference type="ARBA" id="ARBA00022683"/>
    </source>
</evidence>
<keyword evidence="6" id="KW-0598">Phosphotransferase system</keyword>
<dbReference type="InterPro" id="IPR011055">
    <property type="entry name" value="Dup_hybrid_motif"/>
</dbReference>
<reference evidence="17" key="1">
    <citation type="journal article" date="2021" name="PeerJ">
        <title>Extensive microbial diversity within the chicken gut microbiome revealed by metagenomics and culture.</title>
        <authorList>
            <person name="Gilroy R."/>
            <person name="Ravi A."/>
            <person name="Getino M."/>
            <person name="Pursley I."/>
            <person name="Horton D.L."/>
            <person name="Alikhan N.F."/>
            <person name="Baker D."/>
            <person name="Gharbi K."/>
            <person name="Hall N."/>
            <person name="Watson M."/>
            <person name="Adriaenssens E.M."/>
            <person name="Foster-Nyarko E."/>
            <person name="Jarju S."/>
            <person name="Secka A."/>
            <person name="Antonio M."/>
            <person name="Oren A."/>
            <person name="Chaudhuri R.R."/>
            <person name="La Ragione R."/>
            <person name="Hildebrand F."/>
            <person name="Pallen M.J."/>
        </authorList>
    </citation>
    <scope>NUCLEOTIDE SEQUENCE</scope>
    <source>
        <strain evidence="17">CHK198-12963</strain>
    </source>
</reference>
<comment type="subcellular location">
    <subcellularLocation>
        <location evidence="1">Cell membrane</location>
        <topology evidence="1">Multi-pass membrane protein</topology>
    </subcellularLocation>
</comment>
<dbReference type="Gene3D" id="3.30.1360.60">
    <property type="entry name" value="Glucose permease domain IIB"/>
    <property type="match status" value="1"/>
</dbReference>
<evidence type="ECO:0000256" key="10">
    <source>
        <dbReference type="ARBA" id="ARBA00023136"/>
    </source>
</evidence>
<evidence type="ECO:0000256" key="5">
    <source>
        <dbReference type="ARBA" id="ARBA00022679"/>
    </source>
</evidence>
<dbReference type="FunFam" id="2.70.70.10:FF:000001">
    <property type="entry name" value="PTS system glucose-specific IIA component"/>
    <property type="match status" value="1"/>
</dbReference>
<dbReference type="InterPro" id="IPR013013">
    <property type="entry name" value="PTS_EIIC_1"/>
</dbReference>
<dbReference type="PROSITE" id="PS00371">
    <property type="entry name" value="PTS_EIIA_TYPE_1_HIS"/>
    <property type="match status" value="1"/>
</dbReference>
<feature type="transmembrane region" description="Helical" evidence="13">
    <location>
        <begin position="542"/>
        <end position="559"/>
    </location>
</feature>
<keyword evidence="7 13" id="KW-0812">Transmembrane</keyword>
<feature type="region of interest" description="Disordered" evidence="12">
    <location>
        <begin position="162"/>
        <end position="201"/>
    </location>
</feature>
<dbReference type="Pfam" id="PF00367">
    <property type="entry name" value="PTS_EIIB"/>
    <property type="match status" value="1"/>
</dbReference>
<keyword evidence="10 13" id="KW-0472">Membrane</keyword>
<dbReference type="NCBIfam" id="TIGR00830">
    <property type="entry name" value="PTBA"/>
    <property type="match status" value="1"/>
</dbReference>
<evidence type="ECO:0000256" key="1">
    <source>
        <dbReference type="ARBA" id="ARBA00004651"/>
    </source>
</evidence>
<dbReference type="NCBIfam" id="TIGR00826">
    <property type="entry name" value="EIIB_glc"/>
    <property type="match status" value="1"/>
</dbReference>
<comment type="caution">
    <text evidence="17">The sequence shown here is derived from an EMBL/GenBank/DDBJ whole genome shotgun (WGS) entry which is preliminary data.</text>
</comment>
<feature type="transmembrane region" description="Helical" evidence="13">
    <location>
        <begin position="619"/>
        <end position="641"/>
    </location>
</feature>
<protein>
    <submittedName>
        <fullName evidence="17">PTS transporter subunit IIBC</fullName>
        <ecNumber evidence="17">2.7.1.-</ecNumber>
    </submittedName>
</protein>
<dbReference type="Gene3D" id="2.70.70.10">
    <property type="entry name" value="Glucose Permease (Domain IIA)"/>
    <property type="match status" value="1"/>
</dbReference>
<keyword evidence="4" id="KW-0762">Sugar transport</keyword>
<dbReference type="GO" id="GO:0005886">
    <property type="term" value="C:plasma membrane"/>
    <property type="evidence" value="ECO:0007669"/>
    <property type="project" value="UniProtKB-SubCell"/>
</dbReference>
<sequence>MNEAQKDVLREQHILAPITGTAVPLEQVPDPVFSQKIIGDGAAILPEDGKILSPVDGEVATVADTLHAYGFRTADGVEVLVHFGLETVALKGEFFRCYVKAGDQVKAGDLIAEADLEGLKAKGINTITPVLICAGMESREMAAVQDHVTGGKDVLLTLKDQTADNQDPAGPKAEASEAPAASAPAPSAEPPKASSSVTAEEKKSHKFPINFDFLQKLGKVLMTVIAVMPAAGLMISLGKLIQMSGGDLSLILTIGSTMENIGWAIINNLHILFAAAIGGSWAKEKAGGAFAAVIAFILINVITGALFGVTTEMLETEGAVTHTFFGQEIAVDGYFTSVLGAPALNMGVFVGIIAGFVGGTVYNKYYNYRKLPDALAFFNGKRFVPMVVILWSVIISLILGLVWPIVQTGINAFGVWIANSSSTSPVLAPFIYGTLERLLLPFGLHHMLTIPMNYTSFGGTYTILTGTNAGTQVFGQDPLWLAWATDLVNLKNAGDMAGYQELLTTVTPARFKVGQMIGATGLLLGIALAMYRRVDADKRKNYRSMFVSTVLAVFLTGVTEPLEFMFMFCALPLYVVYALLQGCAFAMAGIIHLRLHSFGNLEFLTRIPMSIRAGLGGDIINFVICVVVFFIIGYFVAYFMIGKFRFATPGRLGNYTDENADEETAGSSAASAGSGSSQAQAIIGLLGGRENIVLVDACMTRLRVTVKDPSKVAPLADWKAQGAMGLIQKDNGIQAVYGPKADVLKSDINDLL</sequence>
<evidence type="ECO:0000256" key="7">
    <source>
        <dbReference type="ARBA" id="ARBA00022692"/>
    </source>
</evidence>
<organism evidence="17 18">
    <name type="scientific">Candidatus Enterocloster excrementigallinarum</name>
    <dbReference type="NCBI Taxonomy" id="2838558"/>
    <lineage>
        <taxon>Bacteria</taxon>
        <taxon>Bacillati</taxon>
        <taxon>Bacillota</taxon>
        <taxon>Clostridia</taxon>
        <taxon>Lachnospirales</taxon>
        <taxon>Lachnospiraceae</taxon>
        <taxon>Enterocloster</taxon>
    </lineage>
</organism>
<accession>A0A9D2PXC2</accession>
<evidence type="ECO:0000256" key="11">
    <source>
        <dbReference type="PROSITE-ProRule" id="PRU00421"/>
    </source>
</evidence>
<reference evidence="17" key="2">
    <citation type="submission" date="2021-04" db="EMBL/GenBank/DDBJ databases">
        <authorList>
            <person name="Gilroy R."/>
        </authorList>
    </citation>
    <scope>NUCLEOTIDE SEQUENCE</scope>
    <source>
        <strain evidence="17">CHK198-12963</strain>
    </source>
</reference>
<dbReference type="PROSITE" id="PS51098">
    <property type="entry name" value="PTS_EIIB_TYPE_1"/>
    <property type="match status" value="1"/>
</dbReference>
<feature type="transmembrane region" description="Helical" evidence="13">
    <location>
        <begin position="383"/>
        <end position="406"/>
    </location>
</feature>
<evidence type="ECO:0000259" key="16">
    <source>
        <dbReference type="PROSITE" id="PS51103"/>
    </source>
</evidence>
<dbReference type="GO" id="GO:0090563">
    <property type="term" value="F:protein-phosphocysteine-sugar phosphotransferase activity"/>
    <property type="evidence" value="ECO:0007669"/>
    <property type="project" value="TreeGrafter"/>
</dbReference>